<dbReference type="OrthoDB" id="4436466at2759"/>
<dbReference type="RefSeq" id="XP_033463624.1">
    <property type="nucleotide sequence ID" value="XM_033600891.1"/>
</dbReference>
<keyword evidence="1" id="KW-1185">Reference proteome</keyword>
<reference evidence="2" key="1">
    <citation type="submission" date="2020-01" db="EMBL/GenBank/DDBJ databases">
        <authorList>
            <consortium name="DOE Joint Genome Institute"/>
            <person name="Haridas S."/>
            <person name="Albert R."/>
            <person name="Binder M."/>
            <person name="Bloem J."/>
            <person name="Labutti K."/>
            <person name="Salamov A."/>
            <person name="Andreopoulos B."/>
            <person name="Baker S.E."/>
            <person name="Barry K."/>
            <person name="Bills G."/>
            <person name="Bluhm B.H."/>
            <person name="Cannon C."/>
            <person name="Castanera R."/>
            <person name="Culley D.E."/>
            <person name="Daum C."/>
            <person name="Ezra D."/>
            <person name="Gonzalez J.B."/>
            <person name="Henrissat B."/>
            <person name="Kuo A."/>
            <person name="Liang C."/>
            <person name="Lipzen A."/>
            <person name="Lutzoni F."/>
            <person name="Magnuson J."/>
            <person name="Mondo S."/>
            <person name="Nolan M."/>
            <person name="Ohm R."/>
            <person name="Pangilinan J."/>
            <person name="Park H.-J."/>
            <person name="Ramirez L."/>
            <person name="Alfaro M."/>
            <person name="Sun H."/>
            <person name="Tritt A."/>
            <person name="Yoshinaga Y."/>
            <person name="Zwiers L.-H."/>
            <person name="Turgeon B.G."/>
            <person name="Goodwin S.B."/>
            <person name="Spatafora J.W."/>
            <person name="Crous P.W."/>
            <person name="Grigoriev I.V."/>
        </authorList>
    </citation>
    <scope>NUCLEOTIDE SEQUENCE</scope>
    <source>
        <strain evidence="2">CBS 342.82</strain>
    </source>
</reference>
<evidence type="ECO:0000313" key="2">
    <source>
        <dbReference type="RefSeq" id="XP_033463624.1"/>
    </source>
</evidence>
<reference evidence="2" key="2">
    <citation type="submission" date="2020-04" db="EMBL/GenBank/DDBJ databases">
        <authorList>
            <consortium name="NCBI Genome Project"/>
        </authorList>
    </citation>
    <scope>NUCLEOTIDE SEQUENCE</scope>
    <source>
        <strain evidence="2">CBS 342.82</strain>
    </source>
</reference>
<gene>
    <name evidence="2" type="ORF">K489DRAFT_312825</name>
</gene>
<reference evidence="2" key="3">
    <citation type="submission" date="2025-08" db="UniProtKB">
        <authorList>
            <consortium name="RefSeq"/>
        </authorList>
    </citation>
    <scope>IDENTIFICATION</scope>
    <source>
        <strain evidence="2">CBS 342.82</strain>
    </source>
</reference>
<protein>
    <submittedName>
        <fullName evidence="2">Uncharacterized protein</fullName>
    </submittedName>
</protein>
<dbReference type="AlphaFoldDB" id="A0A6J3MFH4"/>
<accession>A0A6J3MFH4</accession>
<dbReference type="Proteomes" id="UP000504637">
    <property type="component" value="Unplaced"/>
</dbReference>
<sequence>MVLIRNVFRLTGYTTLGASAGYALWTRKCTIVDVPRDDYIFQSTLFTRHNPNDSPVTQDLCLRRVPLEKIRPELLQEDGKLVQAFCAGVWSGWGFAFQRRYLEQKYKSKETADNLWSTEELAESSYEVGQRLVDHFEVVAKTDRSIMVRCGDSPRIREPRESDGLFELTVDVKRNEGVAEFGLKSVFFNALTLPGKEGQPVQGPMDAKIQWLHLQYDKILMETALVNVRKLKAQRN</sequence>
<dbReference type="GeneID" id="54358691"/>
<organism evidence="2">
    <name type="scientific">Dissoconium aciculare CBS 342.82</name>
    <dbReference type="NCBI Taxonomy" id="1314786"/>
    <lineage>
        <taxon>Eukaryota</taxon>
        <taxon>Fungi</taxon>
        <taxon>Dikarya</taxon>
        <taxon>Ascomycota</taxon>
        <taxon>Pezizomycotina</taxon>
        <taxon>Dothideomycetes</taxon>
        <taxon>Dothideomycetidae</taxon>
        <taxon>Mycosphaerellales</taxon>
        <taxon>Dissoconiaceae</taxon>
        <taxon>Dissoconium</taxon>
    </lineage>
</organism>
<name>A0A6J3MFH4_9PEZI</name>
<proteinExistence type="predicted"/>
<evidence type="ECO:0000313" key="1">
    <source>
        <dbReference type="Proteomes" id="UP000504637"/>
    </source>
</evidence>